<keyword evidence="2" id="KW-0812">Transmembrane</keyword>
<evidence type="ECO:0000256" key="1">
    <source>
        <dbReference type="SAM" id="MobiDB-lite"/>
    </source>
</evidence>
<dbReference type="Proteomes" id="UP000662814">
    <property type="component" value="Chromosome"/>
</dbReference>
<feature type="compositionally biased region" description="Polar residues" evidence="1">
    <location>
        <begin position="181"/>
        <end position="211"/>
    </location>
</feature>
<feature type="domain" description="Phage shock protein PspC N-terminal" evidence="3">
    <location>
        <begin position="33"/>
        <end position="86"/>
    </location>
</feature>
<protein>
    <submittedName>
        <fullName evidence="4">PspC domain-containing protein</fullName>
    </submittedName>
</protein>
<dbReference type="EMBL" id="CP061169">
    <property type="protein sequence ID" value="QPZ37799.1"/>
    <property type="molecule type" value="Genomic_DNA"/>
</dbReference>
<feature type="transmembrane region" description="Helical" evidence="2">
    <location>
        <begin position="144"/>
        <end position="161"/>
    </location>
</feature>
<organism evidence="4 5">
    <name type="scientific">Paramicrobacterium chengjingii</name>
    <dbReference type="NCBI Taxonomy" id="2769067"/>
    <lineage>
        <taxon>Bacteria</taxon>
        <taxon>Bacillati</taxon>
        <taxon>Actinomycetota</taxon>
        <taxon>Actinomycetes</taxon>
        <taxon>Micrococcales</taxon>
        <taxon>Microbacteriaceae</taxon>
        <taxon>Paramicrobacterium</taxon>
    </lineage>
</organism>
<keyword evidence="5" id="KW-1185">Reference proteome</keyword>
<gene>
    <name evidence="4" type="ORF">HCR76_13390</name>
</gene>
<feature type="transmembrane region" description="Helical" evidence="2">
    <location>
        <begin position="341"/>
        <end position="361"/>
    </location>
</feature>
<feature type="transmembrane region" description="Helical" evidence="2">
    <location>
        <begin position="62"/>
        <end position="84"/>
    </location>
</feature>
<evidence type="ECO:0000256" key="2">
    <source>
        <dbReference type="SAM" id="Phobius"/>
    </source>
</evidence>
<evidence type="ECO:0000313" key="4">
    <source>
        <dbReference type="EMBL" id="QPZ37799.1"/>
    </source>
</evidence>
<dbReference type="InterPro" id="IPR007168">
    <property type="entry name" value="Phageshock_PspC_N"/>
</dbReference>
<dbReference type="RefSeq" id="WP_166991418.1">
    <property type="nucleotide sequence ID" value="NZ_CP061169.1"/>
</dbReference>
<sequence length="520" mass="54602">MTNDNGQSQRPGANPNGWSAPGGFFDWIRGINVRRTDDKWVAGVCGGVAERTGLDPMLVRGIAIIVALLGGPIFLAYAVGWALLPDTTGRIHVERMLQGIFDPALIAIGVLLVLMFVPFSQGLWWQGTPGWWGMPGWLEGMLRAGWIIVLVAGFIWLIVVISRKASQRGPHDPNGPRTHTDYWSSGQAGPTGPTSPVGEQQASFAAGTNGSAEPAAHTETADAANDAPAPPADEQPPQSPPYAAPQSEPYATYPGYTSGPTWASTPANDRYVAAQQRQAAARAQHEARMRENAQRRAENAARWRERQPGAGYIAISLGLAVVGGALAALAALSLGWTQSTLVFGVSGALVVLAVATIIAGIRGRENGGLGFFSTVAVIALVFVGIVPQASHFSAFGDTTWRVSEVGSAQSQNYVVGFGRATLDLRELDTSAEGGDIDLWLGFGTTDVVIPDDVPIEIRFSGAAATLNSNGVDDANGTPSGLFPSAVIQSDAAESAADSDITTVHVRVMFGTADVTVRKTP</sequence>
<keyword evidence="2" id="KW-0472">Membrane</keyword>
<feature type="transmembrane region" description="Helical" evidence="2">
    <location>
        <begin position="104"/>
        <end position="124"/>
    </location>
</feature>
<name>A0ABX6YG74_9MICO</name>
<feature type="compositionally biased region" description="Pro residues" evidence="1">
    <location>
        <begin position="228"/>
        <end position="243"/>
    </location>
</feature>
<feature type="region of interest" description="Disordered" evidence="1">
    <location>
        <begin position="166"/>
        <end position="264"/>
    </location>
</feature>
<dbReference type="Pfam" id="PF04024">
    <property type="entry name" value="PspC"/>
    <property type="match status" value="1"/>
</dbReference>
<accession>A0ABX6YG74</accession>
<evidence type="ECO:0000259" key="3">
    <source>
        <dbReference type="Pfam" id="PF04024"/>
    </source>
</evidence>
<feature type="transmembrane region" description="Helical" evidence="2">
    <location>
        <begin position="368"/>
        <end position="386"/>
    </location>
</feature>
<proteinExistence type="predicted"/>
<keyword evidence="2" id="KW-1133">Transmembrane helix</keyword>
<feature type="transmembrane region" description="Helical" evidence="2">
    <location>
        <begin position="312"/>
        <end position="335"/>
    </location>
</feature>
<evidence type="ECO:0000313" key="5">
    <source>
        <dbReference type="Proteomes" id="UP000662814"/>
    </source>
</evidence>
<reference evidence="4 5" key="1">
    <citation type="submission" date="2020-12" db="EMBL/GenBank/DDBJ databases">
        <title>Microbacterium sp. HY060.</title>
        <authorList>
            <person name="Zhou J."/>
        </authorList>
    </citation>
    <scope>NUCLEOTIDE SEQUENCE [LARGE SCALE GENOMIC DNA]</scope>
    <source>
        <strain evidence="4 5">HY60</strain>
    </source>
</reference>